<dbReference type="InterPro" id="IPR012913">
    <property type="entry name" value="OS9-like_dom"/>
</dbReference>
<comment type="subcellular location">
    <subcellularLocation>
        <location evidence="1 7">Endoplasmic reticulum membrane</location>
        <topology evidence="1 7">Peripheral membrane protein</topology>
        <orientation evidence="1 7">Lumenal side</orientation>
    </subcellularLocation>
</comment>
<dbReference type="PANTHER" id="PTHR15414">
    <property type="entry name" value="OS-9-RELATED"/>
    <property type="match status" value="1"/>
</dbReference>
<keyword evidence="5 7" id="KW-0256">Endoplasmic reticulum</keyword>
<evidence type="ECO:0000256" key="6">
    <source>
        <dbReference type="ARBA" id="ARBA00023157"/>
    </source>
</evidence>
<dbReference type="GO" id="GO:0005789">
    <property type="term" value="C:endoplasmic reticulum membrane"/>
    <property type="evidence" value="ECO:0007669"/>
    <property type="project" value="UniProtKB-SubCell"/>
</dbReference>
<dbReference type="EMBL" id="SWFS01000443">
    <property type="protein sequence ID" value="KAA8903288.1"/>
    <property type="molecule type" value="Genomic_DNA"/>
</dbReference>
<evidence type="ECO:0000256" key="4">
    <source>
        <dbReference type="ARBA" id="ARBA00022734"/>
    </source>
</evidence>
<dbReference type="GO" id="GO:0030968">
    <property type="term" value="P:endoplasmic reticulum unfolded protein response"/>
    <property type="evidence" value="ECO:0007669"/>
    <property type="project" value="UniProtKB-UniRule"/>
</dbReference>
<protein>
    <recommendedName>
        <fullName evidence="7">Endoplasmic reticulum lectin</fullName>
    </recommendedName>
    <alternativeName>
        <fullName evidence="7">Protein OS-9 homolog</fullName>
    </alternativeName>
</protein>
<dbReference type="VEuPathDB" id="FungiDB:TRICI_005726"/>
<evidence type="ECO:0000256" key="7">
    <source>
        <dbReference type="RuleBase" id="RU369099"/>
    </source>
</evidence>
<comment type="caution">
    <text evidence="10">The sequence shown here is derived from an EMBL/GenBank/DDBJ whole genome shotgun (WGS) entry which is preliminary data.</text>
</comment>
<evidence type="ECO:0000256" key="5">
    <source>
        <dbReference type="ARBA" id="ARBA00022824"/>
    </source>
</evidence>
<evidence type="ECO:0000256" key="1">
    <source>
        <dbReference type="ARBA" id="ARBA00004367"/>
    </source>
</evidence>
<keyword evidence="7" id="KW-0472">Membrane</keyword>
<feature type="region of interest" description="Disordered" evidence="8">
    <location>
        <begin position="267"/>
        <end position="294"/>
    </location>
</feature>
<evidence type="ECO:0000259" key="9">
    <source>
        <dbReference type="PROSITE" id="PS51914"/>
    </source>
</evidence>
<comment type="function">
    <text evidence="7">Lectin involved in the quality control of the secretory pathway. As a member of the endoplasmic reticulum-associated degradation lumenal (ERAD-L) surveillance system, targets misfolded endoplasmic reticulum lumenal glycoproteins for degradation.</text>
</comment>
<evidence type="ECO:0000313" key="10">
    <source>
        <dbReference type="EMBL" id="KAA8903288.1"/>
    </source>
</evidence>
<organism evidence="10 11">
    <name type="scientific">Trichomonascus ciferrii</name>
    <dbReference type="NCBI Taxonomy" id="44093"/>
    <lineage>
        <taxon>Eukaryota</taxon>
        <taxon>Fungi</taxon>
        <taxon>Dikarya</taxon>
        <taxon>Ascomycota</taxon>
        <taxon>Saccharomycotina</taxon>
        <taxon>Dipodascomycetes</taxon>
        <taxon>Dipodascales</taxon>
        <taxon>Trichomonascaceae</taxon>
        <taxon>Trichomonascus</taxon>
        <taxon>Trichomonascus ciferrii complex</taxon>
    </lineage>
</organism>
<comment type="similarity">
    <text evidence="2 7">Belongs to the OS-9 family.</text>
</comment>
<gene>
    <name evidence="10" type="ORF">TRICI_005726</name>
</gene>
<keyword evidence="11" id="KW-1185">Reference proteome</keyword>
<dbReference type="SUPFAM" id="SSF50911">
    <property type="entry name" value="Mannose 6-phosphate receptor domain"/>
    <property type="match status" value="1"/>
</dbReference>
<dbReference type="GO" id="GO:0030246">
    <property type="term" value="F:carbohydrate binding"/>
    <property type="evidence" value="ECO:0007669"/>
    <property type="project" value="UniProtKB-UniRule"/>
</dbReference>
<reference evidence="10" key="1">
    <citation type="journal article" date="2019" name="G3 (Bethesda)">
        <title>Genome Assemblies of Two Rare Opportunistic Yeast Pathogens: Diutina rugosa (syn. Candida rugosa) and Trichomonascus ciferrii (syn. Candida ciferrii).</title>
        <authorList>
            <person name="Mixao V."/>
            <person name="Saus E."/>
            <person name="Hansen A.P."/>
            <person name="Lass-Florl C."/>
            <person name="Gabaldon T."/>
        </authorList>
    </citation>
    <scope>NUCLEOTIDE SEQUENCE</scope>
    <source>
        <strain evidence="10">CBS 4856</strain>
    </source>
</reference>
<evidence type="ECO:0000313" key="11">
    <source>
        <dbReference type="Proteomes" id="UP000761534"/>
    </source>
</evidence>
<dbReference type="InterPro" id="IPR045149">
    <property type="entry name" value="OS-9-like"/>
</dbReference>
<feature type="compositionally biased region" description="Basic and acidic residues" evidence="8">
    <location>
        <begin position="267"/>
        <end position="282"/>
    </location>
</feature>
<dbReference type="PANTHER" id="PTHR15414:SF0">
    <property type="entry name" value="ENDOPLASMIC RETICULUM LECTIN 1"/>
    <property type="match status" value="1"/>
</dbReference>
<keyword evidence="6" id="KW-1015">Disulfide bond</keyword>
<feature type="domain" description="MRH" evidence="9">
    <location>
        <begin position="109"/>
        <end position="233"/>
    </location>
</feature>
<keyword evidence="3" id="KW-0732">Signal</keyword>
<dbReference type="InterPro" id="IPR009011">
    <property type="entry name" value="Man6P_isomerase_rcpt-bd_dom_sf"/>
</dbReference>
<keyword evidence="4 7" id="KW-0430">Lectin</keyword>
<evidence type="ECO:0000256" key="8">
    <source>
        <dbReference type="SAM" id="MobiDB-lite"/>
    </source>
</evidence>
<accession>A0A642UPS8</accession>
<sequence>MVDMKKLVLLLGAFTWTVKGFNVFGDLYSRPKYDVVFSPKNIIETDIPSTPTEGIKIMNLGGRKYLCHIPADNFTDPNNAPVSTEIDFVKAKSRALELLGSELTSATSHECIYYSTGYWTYEVCFDRGVRQFHPKGIVMTGDGVPEPVDPSQTYTLGRFVPSTQLMVRSNGEVAYVSQTLYGGTVCDLTGEERAIEIKYYCKPEIEDEMISNIKEIRTCNYELTIYTPKLCQDVAFIPPKESISNEITCQKIVSEDEERTFQAIEQAKEERQEREDQEKEENQPAGTEEDMDDSVSFIPPPGAKTTYVPKVPPEIDYENRIIRVDLPPSEDISTEIENAISSLTSPIIEDLHEGRVVIDGHTMSPSEDFEFEMTLLDFDDIPVIDLNIVTDDGLLYIEVFEPDPEDMELELPEIAVTPGSHDHESTQTAPPSPAYTLTQTEMTKPVIHDEL</sequence>
<dbReference type="GO" id="GO:0005788">
    <property type="term" value="C:endoplasmic reticulum lumen"/>
    <property type="evidence" value="ECO:0007669"/>
    <property type="project" value="UniProtKB-UniRule"/>
</dbReference>
<name>A0A642UPS8_9ASCO</name>
<dbReference type="Gene3D" id="2.70.130.10">
    <property type="entry name" value="Mannose-6-phosphate receptor binding domain"/>
    <property type="match status" value="1"/>
</dbReference>
<evidence type="ECO:0000256" key="2">
    <source>
        <dbReference type="ARBA" id="ARBA00009918"/>
    </source>
</evidence>
<dbReference type="AlphaFoldDB" id="A0A642UPS8"/>
<dbReference type="GO" id="GO:0030970">
    <property type="term" value="P:retrograde protein transport, ER to cytosol"/>
    <property type="evidence" value="ECO:0007669"/>
    <property type="project" value="TreeGrafter"/>
</dbReference>
<evidence type="ECO:0000256" key="3">
    <source>
        <dbReference type="ARBA" id="ARBA00022729"/>
    </source>
</evidence>
<dbReference type="Proteomes" id="UP000761534">
    <property type="component" value="Unassembled WGS sequence"/>
</dbReference>
<dbReference type="Pfam" id="PF07915">
    <property type="entry name" value="PRKCSH"/>
    <property type="match status" value="1"/>
</dbReference>
<dbReference type="OrthoDB" id="3995876at2759"/>
<dbReference type="InterPro" id="IPR044865">
    <property type="entry name" value="MRH_dom"/>
</dbReference>
<proteinExistence type="inferred from homology"/>
<dbReference type="PROSITE" id="PS51914">
    <property type="entry name" value="MRH"/>
    <property type="match status" value="1"/>
</dbReference>